<feature type="compositionally biased region" description="Polar residues" evidence="1">
    <location>
        <begin position="275"/>
        <end position="292"/>
    </location>
</feature>
<feature type="compositionally biased region" description="Basic and acidic residues" evidence="1">
    <location>
        <begin position="211"/>
        <end position="230"/>
    </location>
</feature>
<feature type="region of interest" description="Disordered" evidence="1">
    <location>
        <begin position="265"/>
        <end position="292"/>
    </location>
</feature>
<feature type="region of interest" description="Disordered" evidence="1">
    <location>
        <begin position="162"/>
        <end position="241"/>
    </location>
</feature>
<proteinExistence type="predicted"/>
<sequence length="394" mass="44325">MPCTEEAHRNQNHNLLGWTIPPTSKQKQVILHCETICGYCLTRFTRRSGVLDHLRGADRNVSGDITRCTKLIDWGLRKHLIDFRYPKDPDTGKEMGKNRPAYLKDSGDEAVACTDRGYDAFFKHSITVLSSQQTRLGISYCNRTVDHFREQHERIMAERRRVQEARKSMDPGSADKEPPAIHAWPESLMRQNGTPKRKHSRSDSPCDAPTTEERVPKSEPVFEPRTEHTPPKRQKQSHNCKTSSLKVFNVETMELEIVDIQITPSRTKPAPAASSKLNQSNANRSNPKSLTQTTSVDDVYRGMPSLDVHELDSTPINVINPTLQTYNASSTVAAKTDGTTQSGNSEIAAFLELSQSLPAVERTQFMKTAYDLCGTERSQFIQTMYTLFREGGSG</sequence>
<keyword evidence="3" id="KW-1185">Reference proteome</keyword>
<organism evidence="2 3">
    <name type="scientific">Ascobolus immersus RN42</name>
    <dbReference type="NCBI Taxonomy" id="1160509"/>
    <lineage>
        <taxon>Eukaryota</taxon>
        <taxon>Fungi</taxon>
        <taxon>Dikarya</taxon>
        <taxon>Ascomycota</taxon>
        <taxon>Pezizomycotina</taxon>
        <taxon>Pezizomycetes</taxon>
        <taxon>Pezizales</taxon>
        <taxon>Ascobolaceae</taxon>
        <taxon>Ascobolus</taxon>
    </lineage>
</organism>
<evidence type="ECO:0000313" key="2">
    <source>
        <dbReference type="EMBL" id="RPA80819.1"/>
    </source>
</evidence>
<protein>
    <submittedName>
        <fullName evidence="2">Uncharacterized protein</fullName>
    </submittedName>
</protein>
<evidence type="ECO:0000256" key="1">
    <source>
        <dbReference type="SAM" id="MobiDB-lite"/>
    </source>
</evidence>
<gene>
    <name evidence="2" type="ORF">BJ508DRAFT_123186</name>
</gene>
<evidence type="ECO:0000313" key="3">
    <source>
        <dbReference type="Proteomes" id="UP000275078"/>
    </source>
</evidence>
<reference evidence="2 3" key="1">
    <citation type="journal article" date="2018" name="Nat. Ecol. Evol.">
        <title>Pezizomycetes genomes reveal the molecular basis of ectomycorrhizal truffle lifestyle.</title>
        <authorList>
            <person name="Murat C."/>
            <person name="Payen T."/>
            <person name="Noel B."/>
            <person name="Kuo A."/>
            <person name="Morin E."/>
            <person name="Chen J."/>
            <person name="Kohler A."/>
            <person name="Krizsan K."/>
            <person name="Balestrini R."/>
            <person name="Da Silva C."/>
            <person name="Montanini B."/>
            <person name="Hainaut M."/>
            <person name="Levati E."/>
            <person name="Barry K.W."/>
            <person name="Belfiori B."/>
            <person name="Cichocki N."/>
            <person name="Clum A."/>
            <person name="Dockter R.B."/>
            <person name="Fauchery L."/>
            <person name="Guy J."/>
            <person name="Iotti M."/>
            <person name="Le Tacon F."/>
            <person name="Lindquist E.A."/>
            <person name="Lipzen A."/>
            <person name="Malagnac F."/>
            <person name="Mello A."/>
            <person name="Molinier V."/>
            <person name="Miyauchi S."/>
            <person name="Poulain J."/>
            <person name="Riccioni C."/>
            <person name="Rubini A."/>
            <person name="Sitrit Y."/>
            <person name="Splivallo R."/>
            <person name="Traeger S."/>
            <person name="Wang M."/>
            <person name="Zifcakova L."/>
            <person name="Wipf D."/>
            <person name="Zambonelli A."/>
            <person name="Paolocci F."/>
            <person name="Nowrousian M."/>
            <person name="Ottonello S."/>
            <person name="Baldrian P."/>
            <person name="Spatafora J.W."/>
            <person name="Henrissat B."/>
            <person name="Nagy L.G."/>
            <person name="Aury J.M."/>
            <person name="Wincker P."/>
            <person name="Grigoriev I.V."/>
            <person name="Bonfante P."/>
            <person name="Martin F.M."/>
        </authorList>
    </citation>
    <scope>NUCLEOTIDE SEQUENCE [LARGE SCALE GENOMIC DNA]</scope>
    <source>
        <strain evidence="2 3">RN42</strain>
    </source>
</reference>
<dbReference type="EMBL" id="ML119684">
    <property type="protein sequence ID" value="RPA80819.1"/>
    <property type="molecule type" value="Genomic_DNA"/>
</dbReference>
<dbReference type="AlphaFoldDB" id="A0A3N4I464"/>
<name>A0A3N4I464_ASCIM</name>
<accession>A0A3N4I464</accession>
<feature type="compositionally biased region" description="Basic and acidic residues" evidence="1">
    <location>
        <begin position="162"/>
        <end position="179"/>
    </location>
</feature>
<dbReference type="Proteomes" id="UP000275078">
    <property type="component" value="Unassembled WGS sequence"/>
</dbReference>